<sequence length="74" mass="8641">MSESKSNGESKYNDDRNFSGPPKTNRILHDIRNMRILNNEQIETIRRMTANEKMEVIVAYNSIMHSINDVINNM</sequence>
<accession>A0A6C0K2D7</accession>
<protein>
    <submittedName>
        <fullName evidence="2">Uncharacterized protein</fullName>
    </submittedName>
</protein>
<evidence type="ECO:0000256" key="1">
    <source>
        <dbReference type="SAM" id="MobiDB-lite"/>
    </source>
</evidence>
<proteinExistence type="predicted"/>
<dbReference type="EMBL" id="MN740754">
    <property type="protein sequence ID" value="QHU10368.1"/>
    <property type="molecule type" value="Genomic_DNA"/>
</dbReference>
<name>A0A6C0K2D7_9ZZZZ</name>
<dbReference type="AlphaFoldDB" id="A0A6C0K2D7"/>
<feature type="compositionally biased region" description="Basic and acidic residues" evidence="1">
    <location>
        <begin position="1"/>
        <end position="17"/>
    </location>
</feature>
<feature type="region of interest" description="Disordered" evidence="1">
    <location>
        <begin position="1"/>
        <end position="25"/>
    </location>
</feature>
<evidence type="ECO:0000313" key="2">
    <source>
        <dbReference type="EMBL" id="QHU10368.1"/>
    </source>
</evidence>
<reference evidence="2" key="1">
    <citation type="journal article" date="2020" name="Nature">
        <title>Giant virus diversity and host interactions through global metagenomics.</title>
        <authorList>
            <person name="Schulz F."/>
            <person name="Roux S."/>
            <person name="Paez-Espino D."/>
            <person name="Jungbluth S."/>
            <person name="Walsh D.A."/>
            <person name="Denef V.J."/>
            <person name="McMahon K.D."/>
            <person name="Konstantinidis K.T."/>
            <person name="Eloe-Fadrosh E.A."/>
            <person name="Kyrpides N.C."/>
            <person name="Woyke T."/>
        </authorList>
    </citation>
    <scope>NUCLEOTIDE SEQUENCE</scope>
    <source>
        <strain evidence="2">GVMAG-S-1101164-67</strain>
    </source>
</reference>
<organism evidence="2">
    <name type="scientific">viral metagenome</name>
    <dbReference type="NCBI Taxonomy" id="1070528"/>
    <lineage>
        <taxon>unclassified sequences</taxon>
        <taxon>metagenomes</taxon>
        <taxon>organismal metagenomes</taxon>
    </lineage>
</organism>